<dbReference type="InterPro" id="IPR013221">
    <property type="entry name" value="Mur_ligase_cen"/>
</dbReference>
<dbReference type="InterPro" id="IPR004101">
    <property type="entry name" value="Mur_ligase_C"/>
</dbReference>
<dbReference type="Proteomes" id="UP001527882">
    <property type="component" value="Unassembled WGS sequence"/>
</dbReference>
<evidence type="ECO:0000256" key="3">
    <source>
        <dbReference type="ARBA" id="ARBA00022840"/>
    </source>
</evidence>
<dbReference type="Gene3D" id="3.90.190.20">
    <property type="entry name" value="Mur ligase, C-terminal domain"/>
    <property type="match status" value="1"/>
</dbReference>
<evidence type="ECO:0000259" key="4">
    <source>
        <dbReference type="Pfam" id="PF02875"/>
    </source>
</evidence>
<keyword evidence="3" id="KW-0067">ATP-binding</keyword>
<dbReference type="SUPFAM" id="SSF53623">
    <property type="entry name" value="MurD-like peptide ligases, catalytic domain"/>
    <property type="match status" value="1"/>
</dbReference>
<proteinExistence type="predicted"/>
<dbReference type="Pfam" id="PF08245">
    <property type="entry name" value="Mur_ligase_M"/>
    <property type="match status" value="1"/>
</dbReference>
<gene>
    <name evidence="6" type="ORF">O9H85_25250</name>
</gene>
<keyword evidence="7" id="KW-1185">Reference proteome</keyword>
<dbReference type="Pfam" id="PF02875">
    <property type="entry name" value="Mur_ligase_C"/>
    <property type="match status" value="1"/>
</dbReference>
<name>A0ABT4QFM3_9BACL</name>
<sequence length="372" mass="41722">MGKKSIPNKPVIAVTGSSGKTTTKEMIAAILKKRWKIFKSPRNRNAMSDTKRYAALLRPGHRAAVLEYGMQYYGNIKRHCQYIRPNIGVITNIGRAHIGNFGGRIQGIAKAKSELIRYMKTSGTLWLSADDRHSKLLHTKGFKGRIVRIGIRNKADYRAGQVHYAKRGMTFRVKLDGTEYRFYIPILGMHNIYNALFAIGISHRLGFTPKQIQDGLKTYEKQKRRLYVYDLGRGIRIIDDSFSANPDAVKAALDVLSAIGKKKKIAVLGSMLELGAYSVKGHKEIGRHAARKNITKVYAIGKGASQIIAGAKETGFPTQNLHSFVSRAQLHKALVRVIQPGTTILVKGSHQIRMNKTVAYLKRMYFKNRENA</sequence>
<dbReference type="InterPro" id="IPR051046">
    <property type="entry name" value="MurCDEF_CellWall_CoF430Synth"/>
</dbReference>
<dbReference type="SUPFAM" id="SSF53244">
    <property type="entry name" value="MurD-like peptide ligases, peptide-binding domain"/>
    <property type="match status" value="1"/>
</dbReference>
<dbReference type="InterPro" id="IPR036615">
    <property type="entry name" value="Mur_ligase_C_dom_sf"/>
</dbReference>
<feature type="domain" description="Mur ligase central" evidence="5">
    <location>
        <begin position="14"/>
        <end position="201"/>
    </location>
</feature>
<evidence type="ECO:0000259" key="5">
    <source>
        <dbReference type="Pfam" id="PF08245"/>
    </source>
</evidence>
<dbReference type="PANTHER" id="PTHR43024:SF1">
    <property type="entry name" value="UDP-N-ACETYLMURAMOYL-TRIPEPTIDE--D-ALANYL-D-ALANINE LIGASE"/>
    <property type="match status" value="1"/>
</dbReference>
<dbReference type="EMBL" id="JAQAGZ010000018">
    <property type="protein sequence ID" value="MCZ8515657.1"/>
    <property type="molecule type" value="Genomic_DNA"/>
</dbReference>
<protein>
    <submittedName>
        <fullName evidence="6">UDP-N-acetylmuramoyl-tripeptide--D-alanyl-D-alanine ligase</fullName>
    </submittedName>
</protein>
<organism evidence="6 7">
    <name type="scientific">Paenibacillus gyeongsangnamensis</name>
    <dbReference type="NCBI Taxonomy" id="3388067"/>
    <lineage>
        <taxon>Bacteria</taxon>
        <taxon>Bacillati</taxon>
        <taxon>Bacillota</taxon>
        <taxon>Bacilli</taxon>
        <taxon>Bacillales</taxon>
        <taxon>Paenibacillaceae</taxon>
        <taxon>Paenibacillus</taxon>
    </lineage>
</organism>
<keyword evidence="2" id="KW-0547">Nucleotide-binding</keyword>
<evidence type="ECO:0000256" key="1">
    <source>
        <dbReference type="ARBA" id="ARBA00022598"/>
    </source>
</evidence>
<feature type="domain" description="Mur ligase C-terminal" evidence="4">
    <location>
        <begin position="224"/>
        <end position="349"/>
    </location>
</feature>
<dbReference type="GO" id="GO:0016874">
    <property type="term" value="F:ligase activity"/>
    <property type="evidence" value="ECO:0007669"/>
    <property type="project" value="UniProtKB-KW"/>
</dbReference>
<keyword evidence="1 6" id="KW-0436">Ligase</keyword>
<dbReference type="InterPro" id="IPR036565">
    <property type="entry name" value="Mur-like_cat_sf"/>
</dbReference>
<dbReference type="RefSeq" id="WP_269884180.1">
    <property type="nucleotide sequence ID" value="NZ_JAQAGZ010000018.1"/>
</dbReference>
<accession>A0ABT4QFM3</accession>
<evidence type="ECO:0000256" key="2">
    <source>
        <dbReference type="ARBA" id="ARBA00022741"/>
    </source>
</evidence>
<comment type="caution">
    <text evidence="6">The sequence shown here is derived from an EMBL/GenBank/DDBJ whole genome shotgun (WGS) entry which is preliminary data.</text>
</comment>
<evidence type="ECO:0000313" key="6">
    <source>
        <dbReference type="EMBL" id="MCZ8515657.1"/>
    </source>
</evidence>
<evidence type="ECO:0000313" key="7">
    <source>
        <dbReference type="Proteomes" id="UP001527882"/>
    </source>
</evidence>
<dbReference type="Gene3D" id="3.40.1190.10">
    <property type="entry name" value="Mur-like, catalytic domain"/>
    <property type="match status" value="1"/>
</dbReference>
<reference evidence="6 7" key="1">
    <citation type="submission" date="2022-12" db="EMBL/GenBank/DDBJ databases">
        <title>Draft genome sequence of Paenibacillus sp. dW9.</title>
        <authorList>
            <person name="Choi E.-W."/>
            <person name="Kim D.-U."/>
        </authorList>
    </citation>
    <scope>NUCLEOTIDE SEQUENCE [LARGE SCALE GENOMIC DNA]</scope>
    <source>
        <strain evidence="7">dW9</strain>
    </source>
</reference>
<dbReference type="PANTHER" id="PTHR43024">
    <property type="entry name" value="UDP-N-ACETYLMURAMOYL-TRIPEPTIDE--D-ALANYL-D-ALANINE LIGASE"/>
    <property type="match status" value="1"/>
</dbReference>